<feature type="region of interest" description="Disordered" evidence="1">
    <location>
        <begin position="195"/>
        <end position="263"/>
    </location>
</feature>
<evidence type="ECO:0000313" key="4">
    <source>
        <dbReference type="Proteomes" id="UP000193689"/>
    </source>
</evidence>
<protein>
    <recommendedName>
        <fullName evidence="2">ZMIZ1/ZMIZ2 GBD-like domain-containing protein</fullName>
    </recommendedName>
</protein>
<dbReference type="AlphaFoldDB" id="A0A1Y2DUR4"/>
<dbReference type="Proteomes" id="UP000193689">
    <property type="component" value="Unassembled WGS sequence"/>
</dbReference>
<feature type="domain" description="ZMIZ1/ZMIZ2 GBD-like" evidence="2">
    <location>
        <begin position="958"/>
        <end position="1007"/>
    </location>
</feature>
<feature type="compositionally biased region" description="Low complexity" evidence="1">
    <location>
        <begin position="231"/>
        <end position="242"/>
    </location>
</feature>
<dbReference type="RefSeq" id="XP_040714655.1">
    <property type="nucleotide sequence ID" value="XM_040862992.1"/>
</dbReference>
<dbReference type="Pfam" id="PF25527">
    <property type="entry name" value="GBD-like_ZMIZ1_ZMIZ2"/>
    <property type="match status" value="1"/>
</dbReference>
<dbReference type="OrthoDB" id="27975at2759"/>
<feature type="compositionally biased region" description="Polar residues" evidence="1">
    <location>
        <begin position="744"/>
        <end position="756"/>
    </location>
</feature>
<dbReference type="STRING" id="1141098.A0A1Y2DUR4"/>
<dbReference type="Gene3D" id="3.30.40.10">
    <property type="entry name" value="Zinc/RING finger domain, C3HC4 (zinc finger)"/>
    <property type="match status" value="1"/>
</dbReference>
<name>A0A1Y2DUR4_9PEZI</name>
<gene>
    <name evidence="3" type="ORF">BCR38DRAFT_475051</name>
</gene>
<evidence type="ECO:0000313" key="3">
    <source>
        <dbReference type="EMBL" id="ORY62998.1"/>
    </source>
</evidence>
<sequence length="1231" mass="135192">MAPVGGNHLSPTATSGSPANADHQVAATNSTLTTLFGGRQHSWMTGAGPVKPKPRLTQPLASRQQSSQYQNPQDGQVQPTNPLPAKTTTQAVRSSHHLPSRPPHPSHQNPSHKLPPRPPEPLKQPQVALMQTSAKLPVAPAVLPSPAPSNEPSPAVSASYEATSPYRNHSLPPETPSYAPVIEAHFEIVADSASVDRTTRAPASAAANEQSSTEGKETGSAVRTRSSAVMTLQTPTTPNLPLFSPMMAPATPIQGQNQDPPAKRRRIEEPLQREPLQREPLQGLLQSLQAATAIENQIRTQGGEHALEALVERPRYQLLREACTQNDIFFVALHQLFCAWSTNTSLAHQFCVQGVHDPSLVDNGFGIMGTILKSNSKLRLEHLEWFVRFPAQLRVMHSDFPIYANAIIAVLDFLVRISTNWMVVNHDHKRLGYPLLMDELIATFALYSPILQTIVFRASRRTLGVIDGLIGAQMDELFRQDQRNHSQENGTFFMTTTKDFQKEPYNNNLIQKYQMLAQSIWNGMSQQVAYPSTSTSPSPAQQSLTMATPQMSPQIPQVPNGFRAAGRQASVVTNAEGQIAQTSPVNSPFPVTSAAGEDFFAPVPIPAQYQLTSKQTPGVQTNSPNNVHLSCTPPNQSPVINQGQFGSSIQQYLGASGNQLPPNSSDPQQFPQQFRLRRASQHLTQASQVHQRLSSRSPQIQNVDISLMPNGAALPSMSSQHRPAPQIQNTMNQYQQMQFGGHSSPRSHNASISHGNAQPPLRRVSTTSAGATPALSPAGAANGVFPSSPTLWNTGTNVTDLVRQSNVYPHSMANRQLQQVGGDLAAVARAPIHRTINLNEYPHDPYERKSIEMSLHQVHVRSPKRMLRDSGYPQNTERHYQFVKYLALQPVPIRPHPYLYTFRFNISDEEFGRISPNAVLQHEMLPVNIFSNGSLRVRLRCCPQKTDTVSISEDSWVTNETGWPEHFYAKLNQHSLTVRRKQHHAKDQPVELGCFIKPGANILQIHVPVRKPIRMVPFVAVEVVETLSHTAILGLANLRADAGLSAEWTRQIIAKRLGGSSSNDDNDIAMVVSDLTINLADPFSFIMFDIPVRGKNCLHLECFDLETWLNTRPTKKACTCGTKESSCKFCPKEPTFVDKWKCPLCAGDARPCSLQIDGFLTEVRAKLAAEGKLKTKQIMVSADGSWKAKVELGDDDSGTDSDSDNTPATASQSCTQPAQSKAPVEVITLDD</sequence>
<accession>A0A1Y2DUR4</accession>
<evidence type="ECO:0000259" key="2">
    <source>
        <dbReference type="Pfam" id="PF25527"/>
    </source>
</evidence>
<feature type="region of interest" description="Disordered" evidence="1">
    <location>
        <begin position="1"/>
        <end position="123"/>
    </location>
</feature>
<dbReference type="InParanoid" id="A0A1Y2DUR4"/>
<comment type="caution">
    <text evidence="3">The sequence shown here is derived from an EMBL/GenBank/DDBJ whole genome shotgun (WGS) entry which is preliminary data.</text>
</comment>
<reference evidence="3 4" key="1">
    <citation type="submission" date="2016-07" db="EMBL/GenBank/DDBJ databases">
        <title>Pervasive Adenine N6-methylation of Active Genes in Fungi.</title>
        <authorList>
            <consortium name="DOE Joint Genome Institute"/>
            <person name="Mondo S.J."/>
            <person name="Dannebaum R.O."/>
            <person name="Kuo R.C."/>
            <person name="Labutti K."/>
            <person name="Haridas S."/>
            <person name="Kuo A."/>
            <person name="Salamov A."/>
            <person name="Ahrendt S.R."/>
            <person name="Lipzen A."/>
            <person name="Sullivan W."/>
            <person name="Andreopoulos W.B."/>
            <person name="Clum A."/>
            <person name="Lindquist E."/>
            <person name="Daum C."/>
            <person name="Ramamoorthy G.K."/>
            <person name="Gryganskyi A."/>
            <person name="Culley D."/>
            <person name="Magnuson J.K."/>
            <person name="James T.Y."/>
            <person name="O'Malley M.A."/>
            <person name="Stajich J.E."/>
            <person name="Spatafora J.W."/>
            <person name="Visel A."/>
            <person name="Grigoriev I.V."/>
        </authorList>
    </citation>
    <scope>NUCLEOTIDE SEQUENCE [LARGE SCALE GENOMIC DNA]</scope>
    <source>
        <strain evidence="3 4">CBS 129021</strain>
    </source>
</reference>
<organism evidence="3 4">
    <name type="scientific">Pseudomassariella vexata</name>
    <dbReference type="NCBI Taxonomy" id="1141098"/>
    <lineage>
        <taxon>Eukaryota</taxon>
        <taxon>Fungi</taxon>
        <taxon>Dikarya</taxon>
        <taxon>Ascomycota</taxon>
        <taxon>Pezizomycotina</taxon>
        <taxon>Sordariomycetes</taxon>
        <taxon>Xylariomycetidae</taxon>
        <taxon>Amphisphaeriales</taxon>
        <taxon>Pseudomassariaceae</taxon>
        <taxon>Pseudomassariella</taxon>
    </lineage>
</organism>
<dbReference type="GO" id="GO:0061665">
    <property type="term" value="F:SUMO ligase activity"/>
    <property type="evidence" value="ECO:0007669"/>
    <property type="project" value="TreeGrafter"/>
</dbReference>
<feature type="region of interest" description="Disordered" evidence="1">
    <location>
        <begin position="737"/>
        <end position="786"/>
    </location>
</feature>
<proteinExistence type="predicted"/>
<feature type="region of interest" description="Disordered" evidence="1">
    <location>
        <begin position="1190"/>
        <end position="1231"/>
    </location>
</feature>
<dbReference type="GeneID" id="63779204"/>
<dbReference type="PANTHER" id="PTHR10782:SF4">
    <property type="entry name" value="TONALLI, ISOFORM E"/>
    <property type="match status" value="1"/>
</dbReference>
<evidence type="ECO:0000256" key="1">
    <source>
        <dbReference type="SAM" id="MobiDB-lite"/>
    </source>
</evidence>
<keyword evidence="4" id="KW-1185">Reference proteome</keyword>
<feature type="compositionally biased region" description="Polar residues" evidence="1">
    <location>
        <begin position="9"/>
        <end position="18"/>
    </location>
</feature>
<dbReference type="GO" id="GO:0000785">
    <property type="term" value="C:chromatin"/>
    <property type="evidence" value="ECO:0007669"/>
    <property type="project" value="TreeGrafter"/>
</dbReference>
<feature type="compositionally biased region" description="Polar residues" evidence="1">
    <location>
        <begin position="221"/>
        <end position="230"/>
    </location>
</feature>
<feature type="compositionally biased region" description="Polar residues" evidence="1">
    <location>
        <begin position="59"/>
        <end position="92"/>
    </location>
</feature>
<dbReference type="GO" id="GO:0016925">
    <property type="term" value="P:protein sumoylation"/>
    <property type="evidence" value="ECO:0007669"/>
    <property type="project" value="TreeGrafter"/>
</dbReference>
<dbReference type="PANTHER" id="PTHR10782">
    <property type="entry name" value="ZINC FINGER MIZ DOMAIN-CONTAINING PROTEIN"/>
    <property type="match status" value="1"/>
</dbReference>
<feature type="compositionally biased region" description="Polar residues" evidence="1">
    <location>
        <begin position="1205"/>
        <end position="1219"/>
    </location>
</feature>
<dbReference type="InterPro" id="IPR057847">
    <property type="entry name" value="ZMIZ1/ZMIZ2_GBD-like"/>
</dbReference>
<dbReference type="EMBL" id="MCFJ01000008">
    <property type="protein sequence ID" value="ORY62998.1"/>
    <property type="molecule type" value="Genomic_DNA"/>
</dbReference>
<feature type="region of interest" description="Disordered" evidence="1">
    <location>
        <begin position="140"/>
        <end position="174"/>
    </location>
</feature>
<dbReference type="InterPro" id="IPR013083">
    <property type="entry name" value="Znf_RING/FYVE/PHD"/>
</dbReference>
<feature type="compositionally biased region" description="Acidic residues" evidence="1">
    <location>
        <begin position="1193"/>
        <end position="1203"/>
    </location>
</feature>